<dbReference type="FunFam" id="1.10.45.10:FF:000001">
    <property type="entry name" value="D-lactate dehydrogenase mitochondrial"/>
    <property type="match status" value="1"/>
</dbReference>
<dbReference type="Gene3D" id="3.30.465.10">
    <property type="match status" value="1"/>
</dbReference>
<dbReference type="AlphaFoldDB" id="A0A3B0VVL9"/>
<proteinExistence type="inferred from homology"/>
<dbReference type="PANTHER" id="PTHR43716:SF1">
    <property type="entry name" value="D-2-HYDROXYGLUTARATE DEHYDROGENASE, MITOCHONDRIAL"/>
    <property type="match status" value="1"/>
</dbReference>
<evidence type="ECO:0000313" key="7">
    <source>
        <dbReference type="EMBL" id="VAW36336.1"/>
    </source>
</evidence>
<dbReference type="Gene3D" id="3.30.70.2190">
    <property type="match status" value="1"/>
</dbReference>
<protein>
    <submittedName>
        <fullName evidence="7">D-2-hydroxyglutarate dehydrogenase</fullName>
        <ecNumber evidence="7">1.1.99.2</ecNumber>
    </submittedName>
</protein>
<dbReference type="PROSITE" id="PS51387">
    <property type="entry name" value="FAD_PCMH"/>
    <property type="match status" value="1"/>
</dbReference>
<dbReference type="SUPFAM" id="SSF56176">
    <property type="entry name" value="FAD-binding/transporter-associated domain-like"/>
    <property type="match status" value="1"/>
</dbReference>
<dbReference type="EC" id="1.1.99.2" evidence="7"/>
<dbReference type="InterPro" id="IPR051264">
    <property type="entry name" value="FAD-oxidored/transferase_4"/>
</dbReference>
<dbReference type="InterPro" id="IPR016166">
    <property type="entry name" value="FAD-bd_PCMH"/>
</dbReference>
<comment type="cofactor">
    <cofactor evidence="1">
        <name>FAD</name>
        <dbReference type="ChEBI" id="CHEBI:57692"/>
    </cofactor>
</comment>
<evidence type="ECO:0000256" key="4">
    <source>
        <dbReference type="ARBA" id="ARBA00022827"/>
    </source>
</evidence>
<keyword evidence="3" id="KW-0285">Flavoprotein</keyword>
<dbReference type="InterPro" id="IPR016164">
    <property type="entry name" value="FAD-linked_Oxase-like_C"/>
</dbReference>
<accession>A0A3B0VVL9</accession>
<organism evidence="7">
    <name type="scientific">hydrothermal vent metagenome</name>
    <dbReference type="NCBI Taxonomy" id="652676"/>
    <lineage>
        <taxon>unclassified sequences</taxon>
        <taxon>metagenomes</taxon>
        <taxon>ecological metagenomes</taxon>
    </lineage>
</organism>
<evidence type="ECO:0000256" key="5">
    <source>
        <dbReference type="ARBA" id="ARBA00023002"/>
    </source>
</evidence>
<dbReference type="SUPFAM" id="SSF55103">
    <property type="entry name" value="FAD-linked oxidases, C-terminal domain"/>
    <property type="match status" value="1"/>
</dbReference>
<gene>
    <name evidence="7" type="ORF">MNBD_GAMMA01-1718</name>
</gene>
<dbReference type="GO" id="GO:0022904">
    <property type="term" value="P:respiratory electron transport chain"/>
    <property type="evidence" value="ECO:0007669"/>
    <property type="project" value="TreeGrafter"/>
</dbReference>
<feature type="domain" description="FAD-binding PCMH-type" evidence="6">
    <location>
        <begin position="37"/>
        <end position="216"/>
    </location>
</feature>
<dbReference type="Pfam" id="PF01565">
    <property type="entry name" value="FAD_binding_4"/>
    <property type="match status" value="1"/>
</dbReference>
<dbReference type="InterPro" id="IPR004113">
    <property type="entry name" value="FAD-bd_oxidored_4_C"/>
</dbReference>
<evidence type="ECO:0000259" key="6">
    <source>
        <dbReference type="PROSITE" id="PS51387"/>
    </source>
</evidence>
<dbReference type="InterPro" id="IPR036318">
    <property type="entry name" value="FAD-bd_PCMH-like_sf"/>
</dbReference>
<dbReference type="Pfam" id="PF02913">
    <property type="entry name" value="FAD-oxidase_C"/>
    <property type="match status" value="1"/>
</dbReference>
<dbReference type="PANTHER" id="PTHR43716">
    <property type="entry name" value="D-2-HYDROXYGLUTARATE DEHYDROGENASE, MITOCHONDRIAL"/>
    <property type="match status" value="1"/>
</dbReference>
<keyword evidence="4" id="KW-0274">FAD</keyword>
<dbReference type="GO" id="GO:0047545">
    <property type="term" value="F:(S)-2-hydroxyglutarate dehydrogenase activity"/>
    <property type="evidence" value="ECO:0007669"/>
    <property type="project" value="UniProtKB-EC"/>
</dbReference>
<evidence type="ECO:0000256" key="2">
    <source>
        <dbReference type="ARBA" id="ARBA00008000"/>
    </source>
</evidence>
<dbReference type="Gene3D" id="3.30.70.2740">
    <property type="match status" value="1"/>
</dbReference>
<evidence type="ECO:0000256" key="3">
    <source>
        <dbReference type="ARBA" id="ARBA00022630"/>
    </source>
</evidence>
<dbReference type="FunFam" id="3.30.465.10:FF:000025">
    <property type="entry name" value="FAD-binding oxidoreductase"/>
    <property type="match status" value="1"/>
</dbReference>
<dbReference type="Gene3D" id="1.10.45.10">
    <property type="entry name" value="Vanillyl-alcohol Oxidase, Chain A, domain 4"/>
    <property type="match status" value="1"/>
</dbReference>
<reference evidence="7" key="1">
    <citation type="submission" date="2018-06" db="EMBL/GenBank/DDBJ databases">
        <authorList>
            <person name="Zhirakovskaya E."/>
        </authorList>
    </citation>
    <scope>NUCLEOTIDE SEQUENCE</scope>
</reference>
<name>A0A3B0VVL9_9ZZZZ</name>
<dbReference type="GO" id="GO:0071949">
    <property type="term" value="F:FAD binding"/>
    <property type="evidence" value="ECO:0007669"/>
    <property type="project" value="InterPro"/>
</dbReference>
<dbReference type="InterPro" id="IPR006094">
    <property type="entry name" value="Oxid_FAD_bind_N"/>
</dbReference>
<comment type="similarity">
    <text evidence="2">Belongs to the FAD-binding oxidoreductase/transferase type 4 family.</text>
</comment>
<keyword evidence="5 7" id="KW-0560">Oxidoreductase</keyword>
<dbReference type="EMBL" id="UOEW01000142">
    <property type="protein sequence ID" value="VAW36336.1"/>
    <property type="molecule type" value="Genomic_DNA"/>
</dbReference>
<evidence type="ECO:0000256" key="1">
    <source>
        <dbReference type="ARBA" id="ARBA00001974"/>
    </source>
</evidence>
<sequence length="458" mass="50795">MNTTEIINLLNTNISDLEYTTDTDDLLVYAQDWSRFNQVNAAAILFPKSVKQVQSIIKLANKIGFKIVPSGGRTGYSGGAVASDNEFVLSLDKMGNILNFNIADSQVTIQAGVTTEQLHNFAIEQGLFYPVDFAASGSSQIGGNIATNAGGIRVLRYGMTRNYVAGLKVVTATGEVLDLNQGLIKNATGYDLRHLMIGSEGTLGIVLEATMQLIKPPVEQTVMLWALPSLDSVMRVFTLAKNGLNLSAYEFFTDIALNYVCQHRKLHQPFENSAPFYILCEFDRNEDAAMQVFEQGMEQNDIIDGIISQSLQQAQQIWQYREGISEAIAHFSPYKNDIAVKVSLVPEFMQKLNLLVKQYYPHFELVWFGHIGDGNLHLNIIKPADMSIADFKLECETVNQHVYGLIKIMDGSISAEHGVGLIKQPYLGYSRSAEEIKLLKGIKQLFDPNNILNPGKLL</sequence>
<dbReference type="InterPro" id="IPR016169">
    <property type="entry name" value="FAD-bd_PCMH_sub2"/>
</dbReference>
<dbReference type="InterPro" id="IPR016171">
    <property type="entry name" value="Vanillyl_alc_oxidase_C-sub2"/>
</dbReference>